<dbReference type="EMBL" id="CP042467">
    <property type="protein sequence ID" value="QED29793.1"/>
    <property type="molecule type" value="Genomic_DNA"/>
</dbReference>
<dbReference type="InterPro" id="IPR016796">
    <property type="entry name" value="UCP021774"/>
</dbReference>
<dbReference type="AlphaFoldDB" id="A0A5B8Y0D1"/>
<dbReference type="InterPro" id="IPR005180">
    <property type="entry name" value="DUF302"/>
</dbReference>
<proteinExistence type="predicted"/>
<dbReference type="Pfam" id="PF03625">
    <property type="entry name" value="DUF302"/>
    <property type="match status" value="1"/>
</dbReference>
<evidence type="ECO:0000313" key="3">
    <source>
        <dbReference type="Proteomes" id="UP000321595"/>
    </source>
</evidence>
<name>A0A5B8Y0D1_9DELT</name>
<dbReference type="Proteomes" id="UP000321595">
    <property type="component" value="Chromosome"/>
</dbReference>
<keyword evidence="3" id="KW-1185">Reference proteome</keyword>
<dbReference type="KEGG" id="bbae:FRD01_21675"/>
<reference evidence="2 3" key="1">
    <citation type="submission" date="2019-08" db="EMBL/GenBank/DDBJ databases">
        <authorList>
            <person name="Liang Q."/>
        </authorList>
    </citation>
    <scope>NUCLEOTIDE SEQUENCE [LARGE SCALE GENOMIC DNA]</scope>
    <source>
        <strain evidence="2 3">V1718</strain>
    </source>
</reference>
<dbReference type="PIRSF" id="PIRSF021774">
    <property type="entry name" value="UCP021774"/>
    <property type="match status" value="1"/>
</dbReference>
<dbReference type="RefSeq" id="WP_146963026.1">
    <property type="nucleotide sequence ID" value="NZ_CP042467.1"/>
</dbReference>
<dbReference type="CDD" id="cd14797">
    <property type="entry name" value="DUF302"/>
    <property type="match status" value="1"/>
</dbReference>
<dbReference type="PANTHER" id="PTHR38342:SF1">
    <property type="entry name" value="SLR5037 PROTEIN"/>
    <property type="match status" value="1"/>
</dbReference>
<dbReference type="PANTHER" id="PTHR38342">
    <property type="entry name" value="SLR5037 PROTEIN"/>
    <property type="match status" value="1"/>
</dbReference>
<evidence type="ECO:0000259" key="1">
    <source>
        <dbReference type="Pfam" id="PF03625"/>
    </source>
</evidence>
<dbReference type="OrthoDB" id="9791067at2"/>
<protein>
    <submittedName>
        <fullName evidence="2">DUF302 domain-containing protein</fullName>
    </submittedName>
</protein>
<accession>A0A5B8Y0D1</accession>
<dbReference type="SUPFAM" id="SSF103247">
    <property type="entry name" value="TT1751-like"/>
    <property type="match status" value="1"/>
</dbReference>
<organism evidence="2 3">
    <name type="scientific">Microvenator marinus</name>
    <dbReference type="NCBI Taxonomy" id="2600177"/>
    <lineage>
        <taxon>Bacteria</taxon>
        <taxon>Deltaproteobacteria</taxon>
        <taxon>Bradymonadales</taxon>
        <taxon>Microvenatoraceae</taxon>
        <taxon>Microvenator</taxon>
    </lineage>
</organism>
<sequence>MSLERDYALTKSFNGSVADAITKVREALATEGFGVLTEIDVQATLKKKLDVDRPPYMILGACNPALAHQALSAEAPIGVLLPCNVTVFEDDDGKTWIQAIDPIAMFSVVGRDDISPIADDVKARLVRVLEKV</sequence>
<dbReference type="Gene3D" id="3.30.310.70">
    <property type="entry name" value="TT1751-like domain"/>
    <property type="match status" value="1"/>
</dbReference>
<dbReference type="InterPro" id="IPR035923">
    <property type="entry name" value="TT1751-like_sf"/>
</dbReference>
<evidence type="ECO:0000313" key="2">
    <source>
        <dbReference type="EMBL" id="QED29793.1"/>
    </source>
</evidence>
<gene>
    <name evidence="2" type="ORF">FRD01_21675</name>
</gene>
<feature type="domain" description="DUF302" evidence="1">
    <location>
        <begin position="39"/>
        <end position="102"/>
    </location>
</feature>